<dbReference type="Gene3D" id="3.40.630.30">
    <property type="match status" value="1"/>
</dbReference>
<dbReference type="InterPro" id="IPR050769">
    <property type="entry name" value="NAT_camello-type"/>
</dbReference>
<reference evidence="3 4" key="1">
    <citation type="journal article" date="2012" name="J. Bacteriol.">
        <title>Genome Sequence of the Antarctic Psychrophile Bacterium Planococcus antarcticus DSM 14505.</title>
        <authorList>
            <person name="Margolles A."/>
            <person name="Gueimonde M."/>
            <person name="Sanchez B."/>
        </authorList>
    </citation>
    <scope>NUCLEOTIDE SEQUENCE [LARGE SCALE GENOMIC DNA]</scope>
    <source>
        <strain evidence="3 4">DSM 14505</strain>
    </source>
</reference>
<dbReference type="PANTHER" id="PTHR13947:SF37">
    <property type="entry name" value="LD18367P"/>
    <property type="match status" value="1"/>
</dbReference>
<name>A0AA87LRP3_9BACL</name>
<dbReference type="Pfam" id="PF00583">
    <property type="entry name" value="Acetyltransf_1"/>
    <property type="match status" value="1"/>
</dbReference>
<evidence type="ECO:0000313" key="3">
    <source>
        <dbReference type="EMBL" id="EIM06371.1"/>
    </source>
</evidence>
<dbReference type="SUPFAM" id="SSF55729">
    <property type="entry name" value="Acyl-CoA N-acyltransferases (Nat)"/>
    <property type="match status" value="1"/>
</dbReference>
<dbReference type="PANTHER" id="PTHR13947">
    <property type="entry name" value="GNAT FAMILY N-ACETYLTRANSFERASE"/>
    <property type="match status" value="1"/>
</dbReference>
<dbReference type="Proteomes" id="UP000004725">
    <property type="component" value="Unassembled WGS sequence"/>
</dbReference>
<dbReference type="InterPro" id="IPR000182">
    <property type="entry name" value="GNAT_dom"/>
</dbReference>
<accession>A0AA87LRP3</accession>
<keyword evidence="1" id="KW-0808">Transferase</keyword>
<sequence length="166" mass="18806">MLIREAKKNEFHLLKEQRLNSYMPYQEELSQKHWGLLKANLASDNDQQPSVEVFVAEIGGEIAGSVVLFPAASKAYDWKTDTIAYPEIRLLAVSPNFRSRGVGKALVEHCIDISKIRKQRFIGLHTGSFMINAIALYEKMGFERVASLDFTPLDDGIVVKAFRYNL</sequence>
<feature type="domain" description="N-acetyltransferase" evidence="2">
    <location>
        <begin position="1"/>
        <end position="166"/>
    </location>
</feature>
<dbReference type="PROSITE" id="PS51186">
    <property type="entry name" value="GNAT"/>
    <property type="match status" value="1"/>
</dbReference>
<evidence type="ECO:0000256" key="1">
    <source>
        <dbReference type="ARBA" id="ARBA00022679"/>
    </source>
</evidence>
<dbReference type="RefSeq" id="WP_006830294.1">
    <property type="nucleotide sequence ID" value="NZ_AJYB01000032.1"/>
</dbReference>
<dbReference type="EMBL" id="AJYB01000032">
    <property type="protein sequence ID" value="EIM06371.1"/>
    <property type="molecule type" value="Genomic_DNA"/>
</dbReference>
<gene>
    <name evidence="3" type="ORF">A1A1_11592</name>
</gene>
<dbReference type="GO" id="GO:0008080">
    <property type="term" value="F:N-acetyltransferase activity"/>
    <property type="evidence" value="ECO:0007669"/>
    <property type="project" value="InterPro"/>
</dbReference>
<comment type="caution">
    <text evidence="3">The sequence shown here is derived from an EMBL/GenBank/DDBJ whole genome shotgun (WGS) entry which is preliminary data.</text>
</comment>
<proteinExistence type="predicted"/>
<protein>
    <submittedName>
        <fullName evidence="3">GNAT family acetyltransferase</fullName>
    </submittedName>
</protein>
<evidence type="ECO:0000313" key="4">
    <source>
        <dbReference type="Proteomes" id="UP000004725"/>
    </source>
</evidence>
<dbReference type="CDD" id="cd04301">
    <property type="entry name" value="NAT_SF"/>
    <property type="match status" value="1"/>
</dbReference>
<evidence type="ECO:0000259" key="2">
    <source>
        <dbReference type="PROSITE" id="PS51186"/>
    </source>
</evidence>
<dbReference type="InterPro" id="IPR016181">
    <property type="entry name" value="Acyl_CoA_acyltransferase"/>
</dbReference>
<organism evidence="3 4">
    <name type="scientific">Planococcus antarcticus DSM 14505</name>
    <dbReference type="NCBI Taxonomy" id="1185653"/>
    <lineage>
        <taxon>Bacteria</taxon>
        <taxon>Bacillati</taxon>
        <taxon>Bacillota</taxon>
        <taxon>Bacilli</taxon>
        <taxon>Bacillales</taxon>
        <taxon>Caryophanaceae</taxon>
        <taxon>Planococcus</taxon>
    </lineage>
</organism>
<dbReference type="AlphaFoldDB" id="A0AA87LRP3"/>